<comment type="caution">
    <text evidence="3">The sequence shown here is derived from an EMBL/GenBank/DDBJ whole genome shotgun (WGS) entry which is preliminary data.</text>
</comment>
<organism evidence="3 4">
    <name type="scientific">Streptomyces pratens</name>
    <dbReference type="NCBI Taxonomy" id="887456"/>
    <lineage>
        <taxon>Bacteria</taxon>
        <taxon>Bacillati</taxon>
        <taxon>Actinomycetota</taxon>
        <taxon>Actinomycetes</taxon>
        <taxon>Kitasatosporales</taxon>
        <taxon>Streptomycetaceae</taxon>
        <taxon>Streptomyces</taxon>
    </lineage>
</organism>
<evidence type="ECO:0000313" key="3">
    <source>
        <dbReference type="EMBL" id="MFC6059998.1"/>
    </source>
</evidence>
<keyword evidence="4" id="KW-1185">Reference proteome</keyword>
<evidence type="ECO:0000256" key="2">
    <source>
        <dbReference type="SAM" id="MobiDB-lite"/>
    </source>
</evidence>
<feature type="region of interest" description="Disordered" evidence="2">
    <location>
        <begin position="122"/>
        <end position="164"/>
    </location>
</feature>
<evidence type="ECO:0000256" key="1">
    <source>
        <dbReference type="ARBA" id="ARBA00023125"/>
    </source>
</evidence>
<dbReference type="InterPro" id="IPR010998">
    <property type="entry name" value="Integrase_recombinase_N"/>
</dbReference>
<dbReference type="EMBL" id="JBHSPT010000104">
    <property type="protein sequence ID" value="MFC6059998.1"/>
    <property type="molecule type" value="Genomic_DNA"/>
</dbReference>
<gene>
    <name evidence="3" type="ORF">ACFP50_32760</name>
</gene>
<dbReference type="SUPFAM" id="SSF47823">
    <property type="entry name" value="lambda integrase-like, N-terminal domain"/>
    <property type="match status" value="1"/>
</dbReference>
<feature type="compositionally biased region" description="Basic residues" evidence="2">
    <location>
        <begin position="150"/>
        <end position="164"/>
    </location>
</feature>
<dbReference type="Gene3D" id="1.10.150.130">
    <property type="match status" value="1"/>
</dbReference>
<keyword evidence="1" id="KW-0238">DNA-binding</keyword>
<feature type="region of interest" description="Disordered" evidence="2">
    <location>
        <begin position="1"/>
        <end position="27"/>
    </location>
</feature>
<evidence type="ECO:0008006" key="5">
    <source>
        <dbReference type="Google" id="ProtNLM"/>
    </source>
</evidence>
<accession>A0ABW1M8H3</accession>
<proteinExistence type="predicted"/>
<sequence length="164" mass="18207">MTLNSSTRATPWSLAEEPPARPRVDANTVLRPGQAVPTTADPETRYTERDLYVSEETARILDESDPGDSGPMRTFKAWCAEQGRVAVPCTTATFTEYSRHLMQRGLKVATIKNYMSLIRTAMPAGKKPDKQPVPAAPGRLPEEEQARGAHPGRRSPSRCRTWSR</sequence>
<feature type="compositionally biased region" description="Polar residues" evidence="2">
    <location>
        <begin position="1"/>
        <end position="10"/>
    </location>
</feature>
<protein>
    <recommendedName>
        <fullName evidence="5">Core-binding (CB) domain-containing protein</fullName>
    </recommendedName>
</protein>
<evidence type="ECO:0000313" key="4">
    <source>
        <dbReference type="Proteomes" id="UP001596242"/>
    </source>
</evidence>
<reference evidence="4" key="1">
    <citation type="journal article" date="2019" name="Int. J. Syst. Evol. Microbiol.">
        <title>The Global Catalogue of Microorganisms (GCM) 10K type strain sequencing project: providing services to taxonomists for standard genome sequencing and annotation.</title>
        <authorList>
            <consortium name="The Broad Institute Genomics Platform"/>
            <consortium name="The Broad Institute Genome Sequencing Center for Infectious Disease"/>
            <person name="Wu L."/>
            <person name="Ma J."/>
        </authorList>
    </citation>
    <scope>NUCLEOTIDE SEQUENCE [LARGE SCALE GENOMIC DNA]</scope>
    <source>
        <strain evidence="4">JCM 12763</strain>
    </source>
</reference>
<name>A0ABW1M8H3_9ACTN</name>
<dbReference type="Proteomes" id="UP001596242">
    <property type="component" value="Unassembled WGS sequence"/>
</dbReference>
<dbReference type="RefSeq" id="WP_386405288.1">
    <property type="nucleotide sequence ID" value="NZ_JBHSPT010000104.1"/>
</dbReference>